<dbReference type="InterPro" id="IPR052563">
    <property type="entry name" value="FliK"/>
</dbReference>
<keyword evidence="6" id="KW-0966">Cell projection</keyword>
<dbReference type="GO" id="GO:0009424">
    <property type="term" value="C:bacterial-type flagellum hook"/>
    <property type="evidence" value="ECO:0007669"/>
    <property type="project" value="InterPro"/>
</dbReference>
<dbReference type="OrthoDB" id="1792985at2"/>
<feature type="compositionally biased region" description="Polar residues" evidence="4">
    <location>
        <begin position="368"/>
        <end position="388"/>
    </location>
</feature>
<evidence type="ECO:0000313" key="7">
    <source>
        <dbReference type="Proteomes" id="UP000001726"/>
    </source>
</evidence>
<evidence type="ECO:0000259" key="5">
    <source>
        <dbReference type="Pfam" id="PF02120"/>
    </source>
</evidence>
<organism evidence="6 7">
    <name type="scientific">Erwinia tasmaniensis (strain DSM 17950 / CFBP 7177 / CIP 109463 / NCPPB 4357 / Et1/99)</name>
    <dbReference type="NCBI Taxonomy" id="465817"/>
    <lineage>
        <taxon>Bacteria</taxon>
        <taxon>Pseudomonadati</taxon>
        <taxon>Pseudomonadota</taxon>
        <taxon>Gammaproteobacteria</taxon>
        <taxon>Enterobacterales</taxon>
        <taxon>Erwiniaceae</taxon>
        <taxon>Erwinia</taxon>
    </lineage>
</organism>
<evidence type="ECO:0000256" key="4">
    <source>
        <dbReference type="SAM" id="MobiDB-lite"/>
    </source>
</evidence>
<dbReference type="EMBL" id="CU468135">
    <property type="protein sequence ID" value="CAO97039.1"/>
    <property type="molecule type" value="Genomic_DNA"/>
</dbReference>
<dbReference type="Pfam" id="PF02120">
    <property type="entry name" value="Flg_hook"/>
    <property type="match status" value="1"/>
</dbReference>
<dbReference type="InterPro" id="IPR021136">
    <property type="entry name" value="Flagellar_hook_control-like_C"/>
</dbReference>
<dbReference type="GO" id="GO:0044780">
    <property type="term" value="P:bacterial-type flagellum assembly"/>
    <property type="evidence" value="ECO:0007669"/>
    <property type="project" value="InterPro"/>
</dbReference>
<dbReference type="PRINTS" id="PR01007">
    <property type="entry name" value="FLGHOOKFLIK"/>
</dbReference>
<feature type="region of interest" description="Disordered" evidence="4">
    <location>
        <begin position="179"/>
        <end position="233"/>
    </location>
</feature>
<reference evidence="6 7" key="1">
    <citation type="journal article" date="2008" name="Environ. Microbiol.">
        <title>The genome of Erwinia tasmaniensis strain Et1/99, a non-pathogenic bacterium in the genus Erwinia.</title>
        <authorList>
            <person name="Kube M."/>
            <person name="Migdoll A.M."/>
            <person name="Mueller I."/>
            <person name="Kuhl H."/>
            <person name="Beck A."/>
            <person name="Reinhardt R."/>
            <person name="Geider K."/>
        </authorList>
    </citation>
    <scope>NUCLEOTIDE SEQUENCE [LARGE SCALE GENOMIC DNA]</scope>
    <source>
        <strain evidence="7">DSM 17950 / CFBP 7177 / CIP 109463 / NCPPB 4357 / Et1/99</strain>
    </source>
</reference>
<feature type="region of interest" description="Disordered" evidence="4">
    <location>
        <begin position="368"/>
        <end position="412"/>
    </location>
</feature>
<sequence>MITLPTAATSTSSKTTASLNSDNVQDSRVDGDPLSGAENLPQGFVTLLGNRLLSLAQQGATHAQTGEVGSGAAAETGGKSKATSAVNALLATLDNPDTLSNLLQTAAEVTGKKGDEQTDDPATPVTALSANDLQALQALYAMLPNQAITPVNTTQAHELTEAALNKSDKQSMLDALSTAAGKTHGENDEPSDTLTGKNSDGGGQTKAADKPGVRPEAGVSSAAQGGDPAFQSLISGAGKENVQDKHQPESSLNAPTTHGSLMTATAALVPTTTSAVSAPATPFLNAQLGSPEWQQALGQQILMFSRNGLQTAELRLHPQDLGSIQISLKLDNDHAQLSLVSNHSQVRDALEAALPQLRASMAESGINLGQSNVSSDNFQQGKSFNGQQEQRRDNTDTPFSLGSEGDGDTTPIAVPVSLQARATGANAVDIFA</sequence>
<gene>
    <name evidence="6" type="primary">fliK</name>
    <name evidence="6" type="ordered locus">ETA_19930</name>
</gene>
<dbReference type="InterPro" id="IPR038610">
    <property type="entry name" value="FliK-like_C_sf"/>
</dbReference>
<evidence type="ECO:0000256" key="3">
    <source>
        <dbReference type="ARBA" id="ARBA00022795"/>
    </source>
</evidence>
<keyword evidence="3" id="KW-1005">Bacterial flagellum biogenesis</keyword>
<comment type="function">
    <text evidence="1">Controls the length of the flagellar hook.</text>
</comment>
<feature type="domain" description="Flagellar hook-length control protein-like C-terminal" evidence="5">
    <location>
        <begin position="299"/>
        <end position="380"/>
    </location>
</feature>
<comment type="similarity">
    <text evidence="2">Belongs to the FliK family.</text>
</comment>
<keyword evidence="6" id="KW-0969">Cilium</keyword>
<feature type="region of interest" description="Disordered" evidence="4">
    <location>
        <begin position="1"/>
        <end position="40"/>
    </location>
</feature>
<dbReference type="PANTHER" id="PTHR37533:SF2">
    <property type="entry name" value="FLAGELLAR HOOK-LENGTH CONTROL PROTEIN"/>
    <property type="match status" value="1"/>
</dbReference>
<keyword evidence="6" id="KW-0282">Flagellum</keyword>
<dbReference type="CDD" id="cd17470">
    <property type="entry name" value="T3SS_Flik_C"/>
    <property type="match status" value="1"/>
</dbReference>
<dbReference type="AlphaFoldDB" id="B2VDP4"/>
<feature type="compositionally biased region" description="Low complexity" evidence="4">
    <location>
        <begin position="1"/>
        <end position="18"/>
    </location>
</feature>
<evidence type="ECO:0000313" key="6">
    <source>
        <dbReference type="EMBL" id="CAO97039.1"/>
    </source>
</evidence>
<proteinExistence type="inferred from homology"/>
<protein>
    <submittedName>
        <fullName evidence="6">Flagellar hook-length control protein</fullName>
    </submittedName>
</protein>
<accession>B2VDP4</accession>
<dbReference type="STRING" id="465817.ETA_19930"/>
<keyword evidence="7" id="KW-1185">Reference proteome</keyword>
<dbReference type="HOGENOM" id="CLU_039492_1_0_6"/>
<name>B2VDP4_ERWT9</name>
<dbReference type="eggNOG" id="COG3144">
    <property type="taxonomic scope" value="Bacteria"/>
</dbReference>
<dbReference type="InterPro" id="IPR001635">
    <property type="entry name" value="Flag_hook_Flik"/>
</dbReference>
<dbReference type="Proteomes" id="UP000001726">
    <property type="component" value="Chromosome"/>
</dbReference>
<dbReference type="PANTHER" id="PTHR37533">
    <property type="entry name" value="FLAGELLAR HOOK-LENGTH CONTROL PROTEIN"/>
    <property type="match status" value="1"/>
</dbReference>
<dbReference type="KEGG" id="eta:ETA_19930"/>
<evidence type="ECO:0000256" key="2">
    <source>
        <dbReference type="ARBA" id="ARBA00009149"/>
    </source>
</evidence>
<evidence type="ECO:0000256" key="1">
    <source>
        <dbReference type="ARBA" id="ARBA00003944"/>
    </source>
</evidence>
<dbReference type="Gene3D" id="3.30.750.140">
    <property type="match status" value="1"/>
</dbReference>
<dbReference type="RefSeq" id="WP_012441717.1">
    <property type="nucleotide sequence ID" value="NC_010694.1"/>
</dbReference>